<dbReference type="PANTHER" id="PTHR42738">
    <property type="entry name" value="HYDROXYMETHYLGLUTARYL-COA LYASE"/>
    <property type="match status" value="1"/>
</dbReference>
<sequence>MAALPFHGFQGRRLYINDVAMRDGLQIEPVFVPTEDKIALVNALSRTGLAKIEVTSFTSPKAIPALRDAEAVMKQIERVPGVAYVALVPNLRGAERALECRVDELNLVMSASETHNLANLRMTRAQSRHGLTEIVRAARGAATAVNISISTAFGCPMEGAVGVDDVLEIGDWFAGEGATGITLCDTTGMANPLQVEALCDGLAERWKGLELTLHFHNTRGMGLANALAGLNAGIVRYDASLGGLGGCPYAPGATGNVCTEDLVHMLQAMGCDTGVDLDALLDCAAQLPGLIGHELSGQVVKAGKSDRRHAPPADFAETRERALARDRA</sequence>
<feature type="domain" description="Pyruvate carboxyltransferase" evidence="5">
    <location>
        <begin position="14"/>
        <end position="281"/>
    </location>
</feature>
<dbReference type="Gene3D" id="3.20.20.70">
    <property type="entry name" value="Aldolase class I"/>
    <property type="match status" value="1"/>
</dbReference>
<dbReference type="PANTHER" id="PTHR42738:SF7">
    <property type="entry name" value="HYDROXYMETHYLGLUTARYL-COA LYASE"/>
    <property type="match status" value="1"/>
</dbReference>
<accession>A0ABY1Q9Y6</accession>
<evidence type="ECO:0000259" key="5">
    <source>
        <dbReference type="PROSITE" id="PS50991"/>
    </source>
</evidence>
<keyword evidence="3 6" id="KW-0456">Lyase</keyword>
<evidence type="ECO:0000256" key="1">
    <source>
        <dbReference type="ARBA" id="ARBA00009405"/>
    </source>
</evidence>
<gene>
    <name evidence="6" type="ORF">SAMN06295970_110149</name>
</gene>
<dbReference type="CDD" id="cd07938">
    <property type="entry name" value="DRE_TIM_HMGL"/>
    <property type="match status" value="1"/>
</dbReference>
<keyword evidence="2" id="KW-0479">Metal-binding</keyword>
<dbReference type="InterPro" id="IPR013785">
    <property type="entry name" value="Aldolase_TIM"/>
</dbReference>
<evidence type="ECO:0000313" key="7">
    <source>
        <dbReference type="Proteomes" id="UP001158049"/>
    </source>
</evidence>
<keyword evidence="7" id="KW-1185">Reference proteome</keyword>
<dbReference type="Proteomes" id="UP001158049">
    <property type="component" value="Unassembled WGS sequence"/>
</dbReference>
<comment type="similarity">
    <text evidence="1">Belongs to the HMG-CoA lyase family.</text>
</comment>
<dbReference type="Pfam" id="PF00682">
    <property type="entry name" value="HMGL-like"/>
    <property type="match status" value="1"/>
</dbReference>
<organism evidence="6 7">
    <name type="scientific">Noviherbaspirillum suwonense</name>
    <dbReference type="NCBI Taxonomy" id="1224511"/>
    <lineage>
        <taxon>Bacteria</taxon>
        <taxon>Pseudomonadati</taxon>
        <taxon>Pseudomonadota</taxon>
        <taxon>Betaproteobacteria</taxon>
        <taxon>Burkholderiales</taxon>
        <taxon>Oxalobacteraceae</taxon>
        <taxon>Noviherbaspirillum</taxon>
    </lineage>
</organism>
<evidence type="ECO:0000256" key="2">
    <source>
        <dbReference type="ARBA" id="ARBA00022723"/>
    </source>
</evidence>
<name>A0ABY1Q9Y6_9BURK</name>
<feature type="compositionally biased region" description="Basic and acidic residues" evidence="4">
    <location>
        <begin position="303"/>
        <end position="328"/>
    </location>
</feature>
<evidence type="ECO:0000256" key="4">
    <source>
        <dbReference type="SAM" id="MobiDB-lite"/>
    </source>
</evidence>
<evidence type="ECO:0000313" key="6">
    <source>
        <dbReference type="EMBL" id="SMP65086.1"/>
    </source>
</evidence>
<evidence type="ECO:0000256" key="3">
    <source>
        <dbReference type="ARBA" id="ARBA00023239"/>
    </source>
</evidence>
<dbReference type="RefSeq" id="WP_283442987.1">
    <property type="nucleotide sequence ID" value="NZ_FXUL01000010.1"/>
</dbReference>
<feature type="region of interest" description="Disordered" evidence="4">
    <location>
        <begin position="302"/>
        <end position="328"/>
    </location>
</feature>
<dbReference type="InterPro" id="IPR043594">
    <property type="entry name" value="HMGL"/>
</dbReference>
<dbReference type="InterPro" id="IPR000891">
    <property type="entry name" value="PYR_CT"/>
</dbReference>
<reference evidence="6 7" key="1">
    <citation type="submission" date="2017-05" db="EMBL/GenBank/DDBJ databases">
        <authorList>
            <person name="Varghese N."/>
            <person name="Submissions S."/>
        </authorList>
    </citation>
    <scope>NUCLEOTIDE SEQUENCE [LARGE SCALE GENOMIC DNA]</scope>
    <source>
        <strain evidence="6 7">DSM 26001</strain>
    </source>
</reference>
<dbReference type="NCBIfam" id="NF004283">
    <property type="entry name" value="PRK05692.1"/>
    <property type="match status" value="1"/>
</dbReference>
<dbReference type="GO" id="GO:0016829">
    <property type="term" value="F:lyase activity"/>
    <property type="evidence" value="ECO:0007669"/>
    <property type="project" value="UniProtKB-KW"/>
</dbReference>
<protein>
    <submittedName>
        <fullName evidence="6">Hydroxymethylglutaryl-CoA lyase</fullName>
    </submittedName>
</protein>
<comment type="caution">
    <text evidence="6">The sequence shown here is derived from an EMBL/GenBank/DDBJ whole genome shotgun (WGS) entry which is preliminary data.</text>
</comment>
<dbReference type="PROSITE" id="PS50991">
    <property type="entry name" value="PYR_CT"/>
    <property type="match status" value="1"/>
</dbReference>
<proteinExistence type="inferred from homology"/>
<dbReference type="EMBL" id="FXUL01000010">
    <property type="protein sequence ID" value="SMP65086.1"/>
    <property type="molecule type" value="Genomic_DNA"/>
</dbReference>
<dbReference type="SUPFAM" id="SSF51569">
    <property type="entry name" value="Aldolase"/>
    <property type="match status" value="1"/>
</dbReference>